<evidence type="ECO:0000256" key="1">
    <source>
        <dbReference type="SAM" id="MobiDB-lite"/>
    </source>
</evidence>
<dbReference type="SUPFAM" id="SSF52980">
    <property type="entry name" value="Restriction endonuclease-like"/>
    <property type="match status" value="1"/>
</dbReference>
<organism evidence="3">
    <name type="scientific">marine sediment metagenome</name>
    <dbReference type="NCBI Taxonomy" id="412755"/>
    <lineage>
        <taxon>unclassified sequences</taxon>
        <taxon>metagenomes</taxon>
        <taxon>ecological metagenomes</taxon>
    </lineage>
</organism>
<reference evidence="3" key="1">
    <citation type="journal article" date="2015" name="Nature">
        <title>Complex archaea that bridge the gap between prokaryotes and eukaryotes.</title>
        <authorList>
            <person name="Spang A."/>
            <person name="Saw J.H."/>
            <person name="Jorgensen S.L."/>
            <person name="Zaremba-Niedzwiedzka K."/>
            <person name="Martijn J."/>
            <person name="Lind A.E."/>
            <person name="van Eijk R."/>
            <person name="Schleper C."/>
            <person name="Guy L."/>
            <person name="Ettema T.J."/>
        </authorList>
    </citation>
    <scope>NUCLEOTIDE SEQUENCE</scope>
</reference>
<dbReference type="NCBIfam" id="TIGR03033">
    <property type="entry name" value="phage_rel_nuc"/>
    <property type="match status" value="1"/>
</dbReference>
<dbReference type="InterPro" id="IPR051703">
    <property type="entry name" value="NF-kappa-B_Signaling_Reg"/>
</dbReference>
<gene>
    <name evidence="3" type="ORF">LCGC14_2843280</name>
</gene>
<comment type="caution">
    <text evidence="3">The sequence shown here is derived from an EMBL/GenBank/DDBJ whole genome shotgun (WGS) entry which is preliminary data.</text>
</comment>
<protein>
    <recommendedName>
        <fullName evidence="2">YqaJ viral recombinase domain-containing protein</fullName>
    </recommendedName>
</protein>
<evidence type="ECO:0000259" key="2">
    <source>
        <dbReference type="Pfam" id="PF09588"/>
    </source>
</evidence>
<proteinExistence type="predicted"/>
<dbReference type="PANTHER" id="PTHR46609">
    <property type="entry name" value="EXONUCLEASE, PHAGE-TYPE/RECB, C-TERMINAL DOMAIN-CONTAINING PROTEIN"/>
    <property type="match status" value="1"/>
</dbReference>
<dbReference type="InterPro" id="IPR017482">
    <property type="entry name" value="Lambda-type_endonuclease"/>
</dbReference>
<dbReference type="AlphaFoldDB" id="A0A0F8YAQ9"/>
<feature type="region of interest" description="Disordered" evidence="1">
    <location>
        <begin position="281"/>
        <end position="300"/>
    </location>
</feature>
<dbReference type="InterPro" id="IPR011335">
    <property type="entry name" value="Restrct_endonuc-II-like"/>
</dbReference>
<dbReference type="InterPro" id="IPR011604">
    <property type="entry name" value="PDDEXK-like_dom_sf"/>
</dbReference>
<dbReference type="Pfam" id="PF09588">
    <property type="entry name" value="YqaJ"/>
    <property type="match status" value="1"/>
</dbReference>
<dbReference type="InterPro" id="IPR019080">
    <property type="entry name" value="YqaJ_viral_recombinase"/>
</dbReference>
<evidence type="ECO:0000313" key="3">
    <source>
        <dbReference type="EMBL" id="KKK78468.1"/>
    </source>
</evidence>
<dbReference type="Gene3D" id="3.90.320.10">
    <property type="match status" value="1"/>
</dbReference>
<dbReference type="EMBL" id="LAZR01054478">
    <property type="protein sequence ID" value="KKK78468.1"/>
    <property type="molecule type" value="Genomic_DNA"/>
</dbReference>
<sequence>MQSKEQWLEKRSQGVGASEMPAVMGVSPYTSQYKLWAHKTRRLGDEIENEDMYWGKKLEHIICDEYALRSERAVQKCGPYDTNVHPDIPYMFATPDALTFRNGDDLGPGDDMGPVEAKMQGRFAQKEWDEGAPLIYQIQLQAQMAVLGTDYGVLCGLVGKRFKSIEIERDDKFIDAMTDQLHEFWDYVANDTPPPMDGLASTARALKRMHPQDNGKTIKLSAEMSGILDGLIETRVLIKSHEEMETLQKNNLVAALKENTFGRLPDGRIISYKTIDVKPEKQPRDGYSYRRMGIKEAKNG</sequence>
<feature type="domain" description="YqaJ viral recombinase" evidence="2">
    <location>
        <begin position="6"/>
        <end position="148"/>
    </location>
</feature>
<name>A0A0F8YAQ9_9ZZZZ</name>
<accession>A0A0F8YAQ9</accession>
<dbReference type="PANTHER" id="PTHR46609:SF6">
    <property type="entry name" value="EXONUCLEASE, PHAGE-TYPE_RECB, C-TERMINAL DOMAIN-CONTAINING PROTEIN-RELATED"/>
    <property type="match status" value="1"/>
</dbReference>